<protein>
    <submittedName>
        <fullName evidence="7">Integral membrane protein</fullName>
    </submittedName>
</protein>
<evidence type="ECO:0000256" key="4">
    <source>
        <dbReference type="ARBA" id="ARBA00022989"/>
    </source>
</evidence>
<sequence length="319" mass="35011">MGDGMSGPGWMPEVPATLGRLLAWHPQPIPIEPLACLLVALLYVLGVWRLHRRGDRWQPGRTLAFLLGIATIVEVTATGIGGYGMQLMSIHMVQHMVLSMVSPVLLLLGAPITLTLRALPAAPHGRLGPREVLVHALHSRACKVITAPWFTLPLFVGSLYGLYFTSLFTTLMSTWWTHDLMLLHFLFVGLLFFYPILGVDPGPRRANPVLGILELFGGMPFHAFFGIAVMMSSSLTTTVFTHHPATWSGTALADEHAAGAIAWAFSEIPSVLVLLVLFMQWRRADTRAAVRRDRAADRDNDAELNAYNDYLAGLNRGSA</sequence>
<organism evidence="7 8">
    <name type="scientific">Catenulispora acidiphila (strain DSM 44928 / JCM 14897 / NBRC 102108 / NRRL B-24433 / ID139908)</name>
    <dbReference type="NCBI Taxonomy" id="479433"/>
    <lineage>
        <taxon>Bacteria</taxon>
        <taxon>Bacillati</taxon>
        <taxon>Actinomycetota</taxon>
        <taxon>Actinomycetes</taxon>
        <taxon>Catenulisporales</taxon>
        <taxon>Catenulisporaceae</taxon>
        <taxon>Catenulispora</taxon>
    </lineage>
</organism>
<accession>C7Q5V2</accession>
<dbReference type="EMBL" id="CP001700">
    <property type="protein sequence ID" value="ACU70049.1"/>
    <property type="molecule type" value="Genomic_DNA"/>
</dbReference>
<feature type="transmembrane region" description="Helical" evidence="6">
    <location>
        <begin position="257"/>
        <end position="278"/>
    </location>
</feature>
<dbReference type="KEGG" id="cai:Caci_1123"/>
<gene>
    <name evidence="7" type="ordered locus">Caci_1123</name>
</gene>
<dbReference type="eggNOG" id="COG3336">
    <property type="taxonomic scope" value="Bacteria"/>
</dbReference>
<keyword evidence="5 6" id="KW-0472">Membrane</keyword>
<dbReference type="GO" id="GO:0005886">
    <property type="term" value="C:plasma membrane"/>
    <property type="evidence" value="ECO:0007669"/>
    <property type="project" value="UniProtKB-SubCell"/>
</dbReference>
<feature type="transmembrane region" description="Helical" evidence="6">
    <location>
        <begin position="63"/>
        <end position="85"/>
    </location>
</feature>
<feature type="transmembrane region" description="Helical" evidence="6">
    <location>
        <begin position="175"/>
        <end position="197"/>
    </location>
</feature>
<comment type="subcellular location">
    <subcellularLocation>
        <location evidence="1">Cell membrane</location>
        <topology evidence="1">Multi-pass membrane protein</topology>
    </subcellularLocation>
</comment>
<evidence type="ECO:0000256" key="3">
    <source>
        <dbReference type="ARBA" id="ARBA00022692"/>
    </source>
</evidence>
<dbReference type="RefSeq" id="WP_012785343.1">
    <property type="nucleotide sequence ID" value="NC_013131.1"/>
</dbReference>
<evidence type="ECO:0000313" key="7">
    <source>
        <dbReference type="EMBL" id="ACU70049.1"/>
    </source>
</evidence>
<dbReference type="STRING" id="479433.Caci_1123"/>
<dbReference type="InterPro" id="IPR019108">
    <property type="entry name" value="Caa3_assmbl_CtaG-rel"/>
</dbReference>
<keyword evidence="8" id="KW-1185">Reference proteome</keyword>
<reference evidence="7 8" key="1">
    <citation type="journal article" date="2009" name="Stand. Genomic Sci.">
        <title>Complete genome sequence of Catenulispora acidiphila type strain (ID 139908).</title>
        <authorList>
            <person name="Copeland A."/>
            <person name="Lapidus A."/>
            <person name="Glavina Del Rio T."/>
            <person name="Nolan M."/>
            <person name="Lucas S."/>
            <person name="Chen F."/>
            <person name="Tice H."/>
            <person name="Cheng J.F."/>
            <person name="Bruce D."/>
            <person name="Goodwin L."/>
            <person name="Pitluck S."/>
            <person name="Mikhailova N."/>
            <person name="Pati A."/>
            <person name="Ivanova N."/>
            <person name="Mavromatis K."/>
            <person name="Chen A."/>
            <person name="Palaniappan K."/>
            <person name="Chain P."/>
            <person name="Land M."/>
            <person name="Hauser L."/>
            <person name="Chang Y.J."/>
            <person name="Jeffries C.D."/>
            <person name="Chertkov O."/>
            <person name="Brettin T."/>
            <person name="Detter J.C."/>
            <person name="Han C."/>
            <person name="Ali Z."/>
            <person name="Tindall B.J."/>
            <person name="Goker M."/>
            <person name="Bristow J."/>
            <person name="Eisen J.A."/>
            <person name="Markowitz V."/>
            <person name="Hugenholtz P."/>
            <person name="Kyrpides N.C."/>
            <person name="Klenk H.P."/>
        </authorList>
    </citation>
    <scope>NUCLEOTIDE SEQUENCE [LARGE SCALE GENOMIC DNA]</scope>
    <source>
        <strain evidence="8">DSM 44928 / JCM 14897 / NBRC 102108 / NRRL B-24433 / ID139908</strain>
    </source>
</reference>
<feature type="transmembrane region" description="Helical" evidence="6">
    <location>
        <begin position="31"/>
        <end position="51"/>
    </location>
</feature>
<evidence type="ECO:0000256" key="1">
    <source>
        <dbReference type="ARBA" id="ARBA00004651"/>
    </source>
</evidence>
<evidence type="ECO:0000313" key="8">
    <source>
        <dbReference type="Proteomes" id="UP000000851"/>
    </source>
</evidence>
<dbReference type="HOGENOM" id="CLU_054944_1_0_11"/>
<feature type="transmembrane region" description="Helical" evidence="6">
    <location>
        <begin position="141"/>
        <end position="163"/>
    </location>
</feature>
<feature type="transmembrane region" description="Helical" evidence="6">
    <location>
        <begin position="97"/>
        <end position="120"/>
    </location>
</feature>
<feature type="transmembrane region" description="Helical" evidence="6">
    <location>
        <begin position="209"/>
        <end position="231"/>
    </location>
</feature>
<evidence type="ECO:0000256" key="6">
    <source>
        <dbReference type="SAM" id="Phobius"/>
    </source>
</evidence>
<proteinExistence type="predicted"/>
<keyword evidence="4 6" id="KW-1133">Transmembrane helix</keyword>
<keyword evidence="2" id="KW-1003">Cell membrane</keyword>
<dbReference type="Proteomes" id="UP000000851">
    <property type="component" value="Chromosome"/>
</dbReference>
<name>C7Q5V2_CATAD</name>
<keyword evidence="3 6" id="KW-0812">Transmembrane</keyword>
<dbReference type="AlphaFoldDB" id="C7Q5V2"/>
<evidence type="ECO:0000256" key="5">
    <source>
        <dbReference type="ARBA" id="ARBA00023136"/>
    </source>
</evidence>
<dbReference type="Pfam" id="PF09678">
    <property type="entry name" value="Caa3_CtaG"/>
    <property type="match status" value="1"/>
</dbReference>
<evidence type="ECO:0000256" key="2">
    <source>
        <dbReference type="ARBA" id="ARBA00022475"/>
    </source>
</evidence>
<dbReference type="InParanoid" id="C7Q5V2"/>